<evidence type="ECO:0000256" key="1">
    <source>
        <dbReference type="SAM" id="MobiDB-lite"/>
    </source>
</evidence>
<dbReference type="PROSITE" id="PS51257">
    <property type="entry name" value="PROKAR_LIPOPROTEIN"/>
    <property type="match status" value="1"/>
</dbReference>
<gene>
    <name evidence="2" type="ORF">CNAG_04124</name>
</gene>
<dbReference type="Proteomes" id="UP000010091">
    <property type="component" value="Chromosome 9"/>
</dbReference>
<protein>
    <submittedName>
        <fullName evidence="2">Uncharacterized protein</fullName>
    </submittedName>
</protein>
<dbReference type="OrthoDB" id="10579996at2759"/>
<evidence type="ECO:0000313" key="2">
    <source>
        <dbReference type="EMBL" id="AFR96856.1"/>
    </source>
</evidence>
<dbReference type="GeneID" id="23887568"/>
<feature type="region of interest" description="Disordered" evidence="1">
    <location>
        <begin position="78"/>
        <end position="122"/>
    </location>
</feature>
<name>J9VTW4_CRYN9</name>
<dbReference type="AlphaFoldDB" id="J9VTW4"/>
<accession>J9VTW4</accession>
<evidence type="ECO:0000313" key="3">
    <source>
        <dbReference type="Proteomes" id="UP000010091"/>
    </source>
</evidence>
<sequence>MITTRLSSALSSAVLGCAQARITNLLMNGLSHPFGDKPLPSTRICDIDIPIREGTNWPYTDEGRVLCSLSHAALHRRSVKQRRNRSSRLGGGFETNSNRVGELETGKRKRTEGTSRHKGNASFRLPPALIGARKTEVDPTSDIRTAETESFFDQTPLAATYLSKEKALECTQCFTVDPSYPLTGDVQSKRMWHSSEAGYKAREKLRIFGGYVCGQPRCESTRALDLLWDSHQPRIATCKNPTECRVTFALTTGLEADWPYTTTVWKQDGTQSTYYQCSAWCNAQSIASEASKLDPYATLYNKAFDTSGPPIKKSYLGTMGPPPRPPSAFTTPNSVMRDLTLYGPPPSTVSDDKEFTSTDEELLALAGFGDDRDDEEE</sequence>
<proteinExistence type="predicted"/>
<dbReference type="EMBL" id="CP003828">
    <property type="protein sequence ID" value="AFR96856.1"/>
    <property type="molecule type" value="Genomic_DNA"/>
</dbReference>
<dbReference type="HOGENOM" id="CLU_733654_0_0_1"/>
<dbReference type="VEuPathDB" id="FungiDB:CNAG_04124"/>
<keyword evidence="3" id="KW-1185">Reference proteome</keyword>
<reference evidence="2 3" key="1">
    <citation type="journal article" date="2014" name="PLoS Genet.">
        <title>Analysis of the genome and transcriptome of Cryptococcus neoformans var. grubii reveals complex RNA expression and microevolution leading to virulence attenuation.</title>
        <authorList>
            <person name="Janbon G."/>
            <person name="Ormerod K.L."/>
            <person name="Paulet D."/>
            <person name="Byrnes E.J.III."/>
            <person name="Yadav V."/>
            <person name="Chatterjee G."/>
            <person name="Mullapudi N."/>
            <person name="Hon C.C."/>
            <person name="Billmyre R.B."/>
            <person name="Brunel F."/>
            <person name="Bahn Y.S."/>
            <person name="Chen W."/>
            <person name="Chen Y."/>
            <person name="Chow E.W."/>
            <person name="Coppee J.Y."/>
            <person name="Floyd-Averette A."/>
            <person name="Gaillardin C."/>
            <person name="Gerik K.J."/>
            <person name="Goldberg J."/>
            <person name="Gonzalez-Hilarion S."/>
            <person name="Gujja S."/>
            <person name="Hamlin J.L."/>
            <person name="Hsueh Y.P."/>
            <person name="Ianiri G."/>
            <person name="Jones S."/>
            <person name="Kodira C.D."/>
            <person name="Kozubowski L."/>
            <person name="Lam W."/>
            <person name="Marra M."/>
            <person name="Mesner L.D."/>
            <person name="Mieczkowski P.A."/>
            <person name="Moyrand F."/>
            <person name="Nielsen K."/>
            <person name="Proux C."/>
            <person name="Rossignol T."/>
            <person name="Schein J.E."/>
            <person name="Sun S."/>
            <person name="Wollschlaeger C."/>
            <person name="Wood I.A."/>
            <person name="Zeng Q."/>
            <person name="Neuveglise C."/>
            <person name="Newlon C.S."/>
            <person name="Perfect J.R."/>
            <person name="Lodge J.K."/>
            <person name="Idnurm A."/>
            <person name="Stajich J.E."/>
            <person name="Kronstad J.W."/>
            <person name="Sanyal K."/>
            <person name="Heitman J."/>
            <person name="Fraser J.A."/>
            <person name="Cuomo C.A."/>
            <person name="Dietrich F.S."/>
        </authorList>
    </citation>
    <scope>NUCLEOTIDE SEQUENCE [LARGE SCALE GENOMIC DNA]</scope>
    <source>
        <strain evidence="3">H99 / ATCC 208821 / CBS 10515 / FGSC 9487</strain>
    </source>
</reference>
<feature type="region of interest" description="Disordered" evidence="1">
    <location>
        <begin position="318"/>
        <end position="356"/>
    </location>
</feature>
<organism evidence="2 3">
    <name type="scientific">Cryptococcus neoformans (strain H99 / ATCC 208821 / CBS 10515 / FGSC 9487)</name>
    <name type="common">Cryptococcus neoformans var. grubii serotype A</name>
    <dbReference type="NCBI Taxonomy" id="235443"/>
    <lineage>
        <taxon>Eukaryota</taxon>
        <taxon>Fungi</taxon>
        <taxon>Dikarya</taxon>
        <taxon>Basidiomycota</taxon>
        <taxon>Agaricomycotina</taxon>
        <taxon>Tremellomycetes</taxon>
        <taxon>Tremellales</taxon>
        <taxon>Cryptococcaceae</taxon>
        <taxon>Cryptococcus</taxon>
        <taxon>Cryptococcus neoformans species complex</taxon>
    </lineage>
</organism>
<dbReference type="KEGG" id="cng:CNAG_04124"/>
<dbReference type="RefSeq" id="XP_012051600.1">
    <property type="nucleotide sequence ID" value="XM_012196210.1"/>
</dbReference>
<feature type="compositionally biased region" description="Basic and acidic residues" evidence="1">
    <location>
        <begin position="101"/>
        <end position="115"/>
    </location>
</feature>